<sequence length="372" mass="42197">MTADILSPETSPILSPEESSPCIVSGPLPDKVLAHFMVRRPPTPRTSSPHSVGDRHSNSTSEPAIRQLPSLITPLSVPAAMARLPLTPEQSPVDESIPEDVVMDEARNKSLEVNPWCEFCAECVSGSWNARKCISHFFGRNKTCTRTFPDDVWVLYCRKHYQRARYRADSWPFKQCDIFQETLNRMQAWDGVSSFRLTLRKREHIRTPSTGTDDTSAASASLGINRTRQSTQGPRRTKRSPNASAPVPSWLRDEVGDNKSFDEIRDIIKRIREYIQAEQEANNYVAFPDIEILPTFKPEFVDELADDNDSSDKPSKKSTRRTNANTRVSRRGAVKKTDYRSYTSTDIRDRHKSFNPGTATARRSLLCNTLHW</sequence>
<evidence type="ECO:0008006" key="4">
    <source>
        <dbReference type="Google" id="ProtNLM"/>
    </source>
</evidence>
<evidence type="ECO:0000256" key="1">
    <source>
        <dbReference type="SAM" id="MobiDB-lite"/>
    </source>
</evidence>
<feature type="region of interest" description="Disordered" evidence="1">
    <location>
        <begin position="38"/>
        <end position="65"/>
    </location>
</feature>
<organism evidence="2 3">
    <name type="scientific">Rasamsonia emersonii (strain ATCC 16479 / CBS 393.64 / IMI 116815)</name>
    <dbReference type="NCBI Taxonomy" id="1408163"/>
    <lineage>
        <taxon>Eukaryota</taxon>
        <taxon>Fungi</taxon>
        <taxon>Dikarya</taxon>
        <taxon>Ascomycota</taxon>
        <taxon>Pezizomycotina</taxon>
        <taxon>Eurotiomycetes</taxon>
        <taxon>Eurotiomycetidae</taxon>
        <taxon>Eurotiales</taxon>
        <taxon>Trichocomaceae</taxon>
        <taxon>Rasamsonia</taxon>
    </lineage>
</organism>
<dbReference type="RefSeq" id="XP_013324980.1">
    <property type="nucleotide sequence ID" value="XM_013469526.1"/>
</dbReference>
<reference evidence="2 3" key="1">
    <citation type="submission" date="2015-04" db="EMBL/GenBank/DDBJ databases">
        <authorList>
            <person name="Heijne W.H."/>
            <person name="Fedorova N.D."/>
            <person name="Nierman W.C."/>
            <person name="Vollebregt A.W."/>
            <person name="Zhao Z."/>
            <person name="Wu L."/>
            <person name="Kumar M."/>
            <person name="Stam H."/>
            <person name="van den Berg M.A."/>
            <person name="Pel H.J."/>
        </authorList>
    </citation>
    <scope>NUCLEOTIDE SEQUENCE [LARGE SCALE GENOMIC DNA]</scope>
    <source>
        <strain evidence="2 3">CBS 393.64</strain>
    </source>
</reference>
<dbReference type="GeneID" id="25319943"/>
<feature type="region of interest" description="Disordered" evidence="1">
    <location>
        <begin position="1"/>
        <end position="26"/>
    </location>
</feature>
<keyword evidence="3" id="KW-1185">Reference proteome</keyword>
<name>A0A0F4YL95_RASE3</name>
<dbReference type="OrthoDB" id="4161595at2759"/>
<proteinExistence type="predicted"/>
<dbReference type="EMBL" id="LASV01000463">
    <property type="protein sequence ID" value="KKA18368.1"/>
    <property type="molecule type" value="Genomic_DNA"/>
</dbReference>
<dbReference type="Proteomes" id="UP000053958">
    <property type="component" value="Unassembled WGS sequence"/>
</dbReference>
<evidence type="ECO:0000313" key="3">
    <source>
        <dbReference type="Proteomes" id="UP000053958"/>
    </source>
</evidence>
<accession>A0A0F4YL95</accession>
<feature type="region of interest" description="Disordered" evidence="1">
    <location>
        <begin position="303"/>
        <end position="335"/>
    </location>
</feature>
<protein>
    <recommendedName>
        <fullName evidence="4">ORP1 like protein</fullName>
    </recommendedName>
</protein>
<gene>
    <name evidence="2" type="ORF">T310_7673</name>
</gene>
<feature type="compositionally biased region" description="Polar residues" evidence="1">
    <location>
        <begin position="207"/>
        <end position="234"/>
    </location>
</feature>
<evidence type="ECO:0000313" key="2">
    <source>
        <dbReference type="EMBL" id="KKA18368.1"/>
    </source>
</evidence>
<comment type="caution">
    <text evidence="2">The sequence shown here is derived from an EMBL/GenBank/DDBJ whole genome shotgun (WGS) entry which is preliminary data.</text>
</comment>
<dbReference type="AlphaFoldDB" id="A0A0F4YL95"/>
<feature type="region of interest" description="Disordered" evidence="1">
    <location>
        <begin position="206"/>
        <end position="254"/>
    </location>
</feature>
<dbReference type="STRING" id="1408163.A0A0F4YL95"/>